<sequence length="476" mass="53724">MIPGPDGGELTLSGPAGTPWTTMSSGGQTSPVMPLYISSVLLGLQVLNGVLAGFHIPPGAQDTTPRLTSRLTTQSPTPGSQQFTLPPGASLDFKRLTPRKKHLKPKRLMRRMGKDFDNFWMSAEMPESLLETYVKRRIDTSLHQDMKSLNWDALQREVESLARDDNINDTSTVRNDTSGENSDSVLNSLNSDVLNAVQSWLTRQASCPVYFKWEDLGLLFWPRWVRRGMCGEEANSMSSSTSSSSSSSSSGSASEKSVSCSWPPGMHCVPARSKKLKILRWQCRNQKALDNFNRFKLSGSAKTARAMRAKGRRGWKKHVRRSQRSETESHVSDDFRFPKRVGRRRILWTSSEGDNLSTDDVTVDDSDEESDITSEMDSFEDENPEEDELDLENVYDGTDYPKRYMNNNVKDIHGSDPEDINKNNYLHLSHRLRRRAKMPREKLNSLPQKGSLGALRLKCKWIKIPYPVTDDCYCSC</sequence>
<dbReference type="InterPro" id="IPR008717">
    <property type="entry name" value="Noggin"/>
</dbReference>
<evidence type="ECO:0000256" key="2">
    <source>
        <dbReference type="ARBA" id="ARBA00007480"/>
    </source>
</evidence>
<feature type="region of interest" description="Disordered" evidence="6">
    <location>
        <begin position="357"/>
        <end position="387"/>
    </location>
</feature>
<dbReference type="RefSeq" id="XP_005101019.1">
    <property type="nucleotide sequence ID" value="XM_005100962.3"/>
</dbReference>
<evidence type="ECO:0000256" key="3">
    <source>
        <dbReference type="ARBA" id="ARBA00022473"/>
    </source>
</evidence>
<evidence type="ECO:0000313" key="9">
    <source>
        <dbReference type="RefSeq" id="XP_035826318.1"/>
    </source>
</evidence>
<evidence type="ECO:0000256" key="1">
    <source>
        <dbReference type="ARBA" id="ARBA00004613"/>
    </source>
</evidence>
<evidence type="ECO:0000256" key="5">
    <source>
        <dbReference type="ARBA" id="ARBA00022729"/>
    </source>
</evidence>
<accession>A0ABM0JTC8</accession>
<dbReference type="Proteomes" id="UP000694888">
    <property type="component" value="Unplaced"/>
</dbReference>
<dbReference type="PANTHER" id="PTHR10494">
    <property type="entry name" value="BONE MORPHOGENETIC PROTEIN INHIBITOR, NOGGIN"/>
    <property type="match status" value="1"/>
</dbReference>
<proteinExistence type="inferred from homology"/>
<organism evidence="7 8">
    <name type="scientific">Aplysia californica</name>
    <name type="common">California sea hare</name>
    <dbReference type="NCBI Taxonomy" id="6500"/>
    <lineage>
        <taxon>Eukaryota</taxon>
        <taxon>Metazoa</taxon>
        <taxon>Spiralia</taxon>
        <taxon>Lophotrochozoa</taxon>
        <taxon>Mollusca</taxon>
        <taxon>Gastropoda</taxon>
        <taxon>Heterobranchia</taxon>
        <taxon>Euthyneura</taxon>
        <taxon>Tectipleura</taxon>
        <taxon>Aplysiida</taxon>
        <taxon>Aplysioidea</taxon>
        <taxon>Aplysiidae</taxon>
        <taxon>Aplysia</taxon>
    </lineage>
</organism>
<protein>
    <submittedName>
        <fullName evidence="8 9">Uncharacterized protein LOC101851957 isoform X1</fullName>
    </submittedName>
</protein>
<evidence type="ECO:0000256" key="6">
    <source>
        <dbReference type="SAM" id="MobiDB-lite"/>
    </source>
</evidence>
<dbReference type="PANTHER" id="PTHR10494:SF6">
    <property type="entry name" value="NOGGIN"/>
    <property type="match status" value="1"/>
</dbReference>
<feature type="compositionally biased region" description="Polar residues" evidence="6">
    <location>
        <begin position="168"/>
        <end position="180"/>
    </location>
</feature>
<keyword evidence="4" id="KW-0964">Secreted</keyword>
<comment type="similarity">
    <text evidence="2">Belongs to the noggin family.</text>
</comment>
<evidence type="ECO:0000313" key="7">
    <source>
        <dbReference type="Proteomes" id="UP000694888"/>
    </source>
</evidence>
<feature type="compositionally biased region" description="Low complexity" evidence="6">
    <location>
        <begin position="236"/>
        <end position="261"/>
    </location>
</feature>
<dbReference type="SUPFAM" id="SSF57501">
    <property type="entry name" value="Cystine-knot cytokines"/>
    <property type="match status" value="1"/>
</dbReference>
<feature type="region of interest" description="Disordered" evidence="6">
    <location>
        <begin position="310"/>
        <end position="330"/>
    </location>
</feature>
<evidence type="ECO:0000313" key="8">
    <source>
        <dbReference type="RefSeq" id="XP_005101019.1"/>
    </source>
</evidence>
<comment type="subcellular location">
    <subcellularLocation>
        <location evidence="1">Secreted</location>
    </subcellularLocation>
</comment>
<dbReference type="Pfam" id="PF05806">
    <property type="entry name" value="Noggin"/>
    <property type="match status" value="2"/>
</dbReference>
<gene>
    <name evidence="8 9" type="primary">LOC101851957</name>
</gene>
<feature type="region of interest" description="Disordered" evidence="6">
    <location>
        <begin position="233"/>
        <end position="261"/>
    </location>
</feature>
<dbReference type="RefSeq" id="XP_035826318.1">
    <property type="nucleotide sequence ID" value="XM_035970425.1"/>
</dbReference>
<evidence type="ECO:0000256" key="4">
    <source>
        <dbReference type="ARBA" id="ARBA00022525"/>
    </source>
</evidence>
<feature type="compositionally biased region" description="Polar residues" evidence="6">
    <location>
        <begin position="61"/>
        <end position="82"/>
    </location>
</feature>
<keyword evidence="3" id="KW-0217">Developmental protein</keyword>
<name>A0ABM0JTC8_APLCA</name>
<keyword evidence="5" id="KW-0732">Signal</keyword>
<keyword evidence="7" id="KW-1185">Reference proteome</keyword>
<reference evidence="8 9" key="1">
    <citation type="submission" date="2025-05" db="UniProtKB">
        <authorList>
            <consortium name="RefSeq"/>
        </authorList>
    </citation>
    <scope>IDENTIFICATION</scope>
</reference>
<feature type="compositionally biased region" description="Basic residues" evidence="6">
    <location>
        <begin position="310"/>
        <end position="322"/>
    </location>
</feature>
<dbReference type="Gene3D" id="2.10.90.10">
    <property type="entry name" value="Cystine-knot cytokines"/>
    <property type="match status" value="2"/>
</dbReference>
<feature type="compositionally biased region" description="Acidic residues" evidence="6">
    <location>
        <begin position="361"/>
        <end position="387"/>
    </location>
</feature>
<dbReference type="InterPro" id="IPR029034">
    <property type="entry name" value="Cystine-knot_cytokine"/>
</dbReference>
<dbReference type="GeneID" id="101851957"/>
<feature type="region of interest" description="Disordered" evidence="6">
    <location>
        <begin position="57"/>
        <end position="82"/>
    </location>
</feature>
<feature type="region of interest" description="Disordered" evidence="6">
    <location>
        <begin position="165"/>
        <end position="184"/>
    </location>
</feature>
<feature type="region of interest" description="Disordered" evidence="6">
    <location>
        <begin position="1"/>
        <end position="25"/>
    </location>
</feature>